<sequence length="422" mass="47609">MVSGFFHEYMVSQPMQDNLVYVIDGGQSLTSQRRERHLSVQHDKLTQLHMGMIDFSLLRSLTVFVEWDSRLVPCKMVLLQVLDLEDAVELTDDELSSIKWKWLPRLKFLSLRGCQLVSCLPSSLFGLEHLETLDVKGTSIAELPRGINKLQKLQCLRVGRAIPLDDGQGISTERSYNYGVVVPLGIVGKLKDLHTIGVVNVGAAGGKAVLKNLRDYTGLRKLGVSGINPGNMRWLSLPDGKLSSLSVRFEGDIEDYSGLLHDVRYNDHLSSLKLYGPMRKFPAECIKKFENLRKLTLEMCMLAAKDMKVIRHLHELSVLRLFFNQFQGDKLNFKLMSPLKVLEVACKSRLHVTFKKGWMDELEVLKVDCSSGTQISDLENLSSINQVCLRGSFDEILEEEVRRQIGNLPGAPALTVEWTPIE</sequence>
<dbReference type="InterPro" id="IPR055414">
    <property type="entry name" value="LRR_R13L4/SHOC2-like"/>
</dbReference>
<gene>
    <name evidence="3" type="ORF">TRITD_2Bv1G263890</name>
</gene>
<dbReference type="Pfam" id="PF23598">
    <property type="entry name" value="LRR_14"/>
    <property type="match status" value="1"/>
</dbReference>
<keyword evidence="1" id="KW-0677">Repeat</keyword>
<evidence type="ECO:0000259" key="2">
    <source>
        <dbReference type="Pfam" id="PF23598"/>
    </source>
</evidence>
<dbReference type="PANTHER" id="PTHR47186">
    <property type="entry name" value="LEUCINE-RICH REPEAT-CONTAINING PROTEIN 57"/>
    <property type="match status" value="1"/>
</dbReference>
<evidence type="ECO:0000313" key="3">
    <source>
        <dbReference type="EMBL" id="VAH54981.1"/>
    </source>
</evidence>
<dbReference type="SUPFAM" id="SSF52058">
    <property type="entry name" value="L domain-like"/>
    <property type="match status" value="1"/>
</dbReference>
<proteinExistence type="predicted"/>
<name>A0A9R1Q3W7_TRITD</name>
<reference evidence="3 4" key="1">
    <citation type="submission" date="2017-09" db="EMBL/GenBank/DDBJ databases">
        <authorList>
            <consortium name="International Durum Wheat Genome Sequencing Consortium (IDWGSC)"/>
            <person name="Milanesi L."/>
        </authorList>
    </citation>
    <scope>NUCLEOTIDE SEQUENCE [LARGE SCALE GENOMIC DNA]</scope>
    <source>
        <strain evidence="4">cv. Svevo</strain>
    </source>
</reference>
<protein>
    <recommendedName>
        <fullName evidence="2">Disease resistance R13L4/SHOC-2-like LRR domain-containing protein</fullName>
    </recommendedName>
</protein>
<feature type="domain" description="Disease resistance R13L4/SHOC-2-like LRR" evidence="2">
    <location>
        <begin position="58"/>
        <end position="402"/>
    </location>
</feature>
<dbReference type="EMBL" id="LT934114">
    <property type="protein sequence ID" value="VAH54981.1"/>
    <property type="molecule type" value="Genomic_DNA"/>
</dbReference>
<organism evidence="3 4">
    <name type="scientific">Triticum turgidum subsp. durum</name>
    <name type="common">Durum wheat</name>
    <name type="synonym">Triticum durum</name>
    <dbReference type="NCBI Taxonomy" id="4567"/>
    <lineage>
        <taxon>Eukaryota</taxon>
        <taxon>Viridiplantae</taxon>
        <taxon>Streptophyta</taxon>
        <taxon>Embryophyta</taxon>
        <taxon>Tracheophyta</taxon>
        <taxon>Spermatophyta</taxon>
        <taxon>Magnoliopsida</taxon>
        <taxon>Liliopsida</taxon>
        <taxon>Poales</taxon>
        <taxon>Poaceae</taxon>
        <taxon>BOP clade</taxon>
        <taxon>Pooideae</taxon>
        <taxon>Triticodae</taxon>
        <taxon>Triticeae</taxon>
        <taxon>Triticinae</taxon>
        <taxon>Triticum</taxon>
    </lineage>
</organism>
<dbReference type="Gramene" id="TRITD2Bv1G263890.1">
    <property type="protein sequence ID" value="TRITD2Bv1G263890.1"/>
    <property type="gene ID" value="TRITD2Bv1G263890"/>
</dbReference>
<dbReference type="Gene3D" id="3.80.10.10">
    <property type="entry name" value="Ribonuclease Inhibitor"/>
    <property type="match status" value="2"/>
</dbReference>
<dbReference type="PANTHER" id="PTHR47186:SF55">
    <property type="entry name" value="NB-ARC DOMAIN-CONTAINING PROTEIN"/>
    <property type="match status" value="1"/>
</dbReference>
<evidence type="ECO:0000313" key="4">
    <source>
        <dbReference type="Proteomes" id="UP000324705"/>
    </source>
</evidence>
<keyword evidence="4" id="KW-1185">Reference proteome</keyword>
<evidence type="ECO:0000256" key="1">
    <source>
        <dbReference type="ARBA" id="ARBA00022737"/>
    </source>
</evidence>
<accession>A0A9R1Q3W7</accession>
<dbReference type="Proteomes" id="UP000324705">
    <property type="component" value="Chromosome 2B"/>
</dbReference>
<dbReference type="AlphaFoldDB" id="A0A9R1Q3W7"/>
<dbReference type="InterPro" id="IPR032675">
    <property type="entry name" value="LRR_dom_sf"/>
</dbReference>